<sequence>MEIKTLNLIQFRNYEKQTFHFHPLVNIIIGDNAQGKTNILEAIYLLSTTRSFKSRMLDELIMFDQSYTRVSGHVVNGTRPYDLKVVVSKEGKKAFINDKAVSKTSDYLGYFNVILFTPQDLQLIKGSPKMRRTLIDTEISKISPIYMFNLNKYNKLMKERNKYLKMLHDGHKEPDMYLEVLSEEMAELEEDLIQRRMKFIELLNEISGQMYAYISGKEKLVLRYHTQFKDISKEGILDKYKKNYKRDIFQGNTVDGIHKDDLKIFLDDNDAGMFASQGQQRSIILSIKIALVEIVKMQIGEYPVLLLDDVLSELDEERKMKLLNLIDHKVQTFITTTHFDLGCHHSLDDALVLRIEKGTLKEDK</sequence>
<gene>
    <name evidence="4 7" type="primary">recF</name>
    <name evidence="7" type="ORF">KSV97_05150</name>
    <name evidence="8" type="ORF">KSW06_05515</name>
</gene>
<feature type="binding site" evidence="4">
    <location>
        <begin position="30"/>
        <end position="37"/>
    </location>
    <ligand>
        <name>ATP</name>
        <dbReference type="ChEBI" id="CHEBI:30616"/>
    </ligand>
</feature>
<keyword evidence="4 5" id="KW-0067">ATP-binding</keyword>
<dbReference type="EMBL" id="JAHOEF010000024">
    <property type="protein sequence ID" value="MBV3382625.1"/>
    <property type="molecule type" value="Genomic_DNA"/>
</dbReference>
<dbReference type="GO" id="GO:0006302">
    <property type="term" value="P:double-strand break repair"/>
    <property type="evidence" value="ECO:0007669"/>
    <property type="project" value="TreeGrafter"/>
</dbReference>
<evidence type="ECO:0000256" key="5">
    <source>
        <dbReference type="RuleBase" id="RU000578"/>
    </source>
</evidence>
<dbReference type="AlphaFoldDB" id="A0AAW4MQY9"/>
<dbReference type="InterPro" id="IPR003395">
    <property type="entry name" value="RecF/RecN/SMC_N"/>
</dbReference>
<keyword evidence="4 5" id="KW-0235">DNA replication</keyword>
<evidence type="ECO:0000256" key="3">
    <source>
        <dbReference type="ARBA" id="ARBA00020170"/>
    </source>
</evidence>
<dbReference type="GO" id="GO:0006260">
    <property type="term" value="P:DNA replication"/>
    <property type="evidence" value="ECO:0007669"/>
    <property type="project" value="UniProtKB-UniRule"/>
</dbReference>
<dbReference type="Proteomes" id="UP001196408">
    <property type="component" value="Unassembled WGS sequence"/>
</dbReference>
<organism evidence="7 9">
    <name type="scientific">Catenibacterium mitsuokai</name>
    <dbReference type="NCBI Taxonomy" id="100886"/>
    <lineage>
        <taxon>Bacteria</taxon>
        <taxon>Bacillati</taxon>
        <taxon>Bacillota</taxon>
        <taxon>Erysipelotrichia</taxon>
        <taxon>Erysipelotrichales</taxon>
        <taxon>Coprobacillaceae</taxon>
        <taxon>Catenibacterium</taxon>
    </lineage>
</organism>
<keyword evidence="4 5" id="KW-0742">SOS response</keyword>
<dbReference type="PANTHER" id="PTHR32182">
    <property type="entry name" value="DNA REPLICATION AND REPAIR PROTEIN RECF"/>
    <property type="match status" value="1"/>
</dbReference>
<evidence type="ECO:0000313" key="10">
    <source>
        <dbReference type="Proteomes" id="UP001197492"/>
    </source>
</evidence>
<keyword evidence="4" id="KW-0963">Cytoplasm</keyword>
<dbReference type="InterPro" id="IPR018078">
    <property type="entry name" value="DNA-binding_RecF_CS"/>
</dbReference>
<dbReference type="PROSITE" id="PS00618">
    <property type="entry name" value="RECF_2"/>
    <property type="match status" value="1"/>
</dbReference>
<name>A0AAW4MQY9_9FIRM</name>
<comment type="subcellular location">
    <subcellularLocation>
        <location evidence="1 4 5">Cytoplasm</location>
    </subcellularLocation>
</comment>
<dbReference type="NCBIfam" id="TIGR00611">
    <property type="entry name" value="recf"/>
    <property type="match status" value="1"/>
</dbReference>
<comment type="similarity">
    <text evidence="2 4 5">Belongs to the RecF family.</text>
</comment>
<evidence type="ECO:0000313" key="8">
    <source>
        <dbReference type="EMBL" id="MBV3392718.1"/>
    </source>
</evidence>
<keyword evidence="4 5" id="KW-0234">DNA repair</keyword>
<feature type="domain" description="RecF/RecN/SMC N-terminal" evidence="6">
    <location>
        <begin position="3"/>
        <end position="337"/>
    </location>
</feature>
<comment type="function">
    <text evidence="4 5">The RecF protein is involved in DNA metabolism; it is required for DNA replication and normal SOS inducibility. RecF binds preferentially to single-stranded, linear DNA. It also seems to bind ATP.</text>
</comment>
<dbReference type="InterPro" id="IPR001238">
    <property type="entry name" value="DNA-binding_RecF"/>
</dbReference>
<comment type="caution">
    <text evidence="7">The sequence shown here is derived from an EMBL/GenBank/DDBJ whole genome shotgun (WGS) entry which is preliminary data.</text>
</comment>
<dbReference type="CDD" id="cd03242">
    <property type="entry name" value="ABC_RecF"/>
    <property type="match status" value="1"/>
</dbReference>
<dbReference type="GeneID" id="301322903"/>
<evidence type="ECO:0000256" key="2">
    <source>
        <dbReference type="ARBA" id="ARBA00008016"/>
    </source>
</evidence>
<evidence type="ECO:0000256" key="1">
    <source>
        <dbReference type="ARBA" id="ARBA00004496"/>
    </source>
</evidence>
<evidence type="ECO:0000313" key="9">
    <source>
        <dbReference type="Proteomes" id="UP001196408"/>
    </source>
</evidence>
<dbReference type="RefSeq" id="WP_217747493.1">
    <property type="nucleotide sequence ID" value="NZ_JAHOEB010000026.1"/>
</dbReference>
<dbReference type="GO" id="GO:0000731">
    <property type="term" value="P:DNA synthesis involved in DNA repair"/>
    <property type="evidence" value="ECO:0007669"/>
    <property type="project" value="TreeGrafter"/>
</dbReference>
<proteinExistence type="inferred from homology"/>
<dbReference type="EMBL" id="JAHOEL010000026">
    <property type="protein sequence ID" value="MBV3392718.1"/>
    <property type="molecule type" value="Genomic_DNA"/>
</dbReference>
<dbReference type="PANTHER" id="PTHR32182:SF0">
    <property type="entry name" value="DNA REPLICATION AND REPAIR PROTEIN RECF"/>
    <property type="match status" value="1"/>
</dbReference>
<keyword evidence="4 5" id="KW-0238">DNA-binding</keyword>
<keyword evidence="4 5" id="KW-0547">Nucleotide-binding</keyword>
<dbReference type="GO" id="GO:0009432">
    <property type="term" value="P:SOS response"/>
    <property type="evidence" value="ECO:0007669"/>
    <property type="project" value="UniProtKB-UniRule"/>
</dbReference>
<keyword evidence="4 5" id="KW-0227">DNA damage</keyword>
<dbReference type="GO" id="GO:0005524">
    <property type="term" value="F:ATP binding"/>
    <property type="evidence" value="ECO:0007669"/>
    <property type="project" value="UniProtKB-UniRule"/>
</dbReference>
<dbReference type="Pfam" id="PF02463">
    <property type="entry name" value="SMC_N"/>
    <property type="match status" value="1"/>
</dbReference>
<evidence type="ECO:0000256" key="4">
    <source>
        <dbReference type="HAMAP-Rule" id="MF_00365"/>
    </source>
</evidence>
<dbReference type="HAMAP" id="MF_00365">
    <property type="entry name" value="RecF"/>
    <property type="match status" value="1"/>
</dbReference>
<dbReference type="Proteomes" id="UP001197492">
    <property type="component" value="Unassembled WGS sequence"/>
</dbReference>
<dbReference type="GO" id="GO:0003697">
    <property type="term" value="F:single-stranded DNA binding"/>
    <property type="evidence" value="ECO:0007669"/>
    <property type="project" value="UniProtKB-UniRule"/>
</dbReference>
<accession>A0AAW4MQY9</accession>
<dbReference type="GO" id="GO:0005737">
    <property type="term" value="C:cytoplasm"/>
    <property type="evidence" value="ECO:0007669"/>
    <property type="project" value="UniProtKB-SubCell"/>
</dbReference>
<evidence type="ECO:0000313" key="7">
    <source>
        <dbReference type="EMBL" id="MBV3382625.1"/>
    </source>
</evidence>
<reference evidence="7 10" key="1">
    <citation type="submission" date="2021-06" db="EMBL/GenBank/DDBJ databases">
        <title>Collection of gut derived symbiotic bacterial strains cultured from healthy donors.</title>
        <authorList>
            <person name="Lin H."/>
            <person name="Littmann E."/>
            <person name="Pamer E.G."/>
        </authorList>
    </citation>
    <scope>NUCLEOTIDE SEQUENCE</scope>
    <source>
        <strain evidence="8 10">MSK.21.70</strain>
        <strain evidence="7">MSK.21.82</strain>
    </source>
</reference>
<evidence type="ECO:0000259" key="6">
    <source>
        <dbReference type="Pfam" id="PF02463"/>
    </source>
</evidence>
<keyword evidence="10" id="KW-1185">Reference proteome</keyword>
<protein>
    <recommendedName>
        <fullName evidence="3 4">DNA replication and repair protein RecF</fullName>
    </recommendedName>
</protein>